<dbReference type="AlphaFoldDB" id="A0A9W4P880"/>
<dbReference type="InterPro" id="IPR002347">
    <property type="entry name" value="SDR_fam"/>
</dbReference>
<dbReference type="SUPFAM" id="SSF51735">
    <property type="entry name" value="NAD(P)-binding Rossmann-fold domains"/>
    <property type="match status" value="1"/>
</dbReference>
<dbReference type="PANTHER" id="PTHR43669">
    <property type="entry name" value="5-KETO-D-GLUCONATE 5-REDUCTASE"/>
    <property type="match status" value="1"/>
</dbReference>
<dbReference type="Gene3D" id="3.40.50.720">
    <property type="entry name" value="NAD(P)-binding Rossmann-like Domain"/>
    <property type="match status" value="1"/>
</dbReference>
<keyword evidence="5" id="KW-1185">Reference proteome</keyword>
<evidence type="ECO:0000256" key="2">
    <source>
        <dbReference type="ARBA" id="ARBA00022857"/>
    </source>
</evidence>
<dbReference type="PROSITE" id="PS00061">
    <property type="entry name" value="ADH_SHORT"/>
    <property type="match status" value="1"/>
</dbReference>
<evidence type="ECO:0000313" key="5">
    <source>
        <dbReference type="Proteomes" id="UP001154252"/>
    </source>
</evidence>
<comment type="caution">
    <text evidence="4">The sequence shown here is derived from an EMBL/GenBank/DDBJ whole genome shotgun (WGS) entry which is preliminary data.</text>
</comment>
<reference evidence="4" key="1">
    <citation type="submission" date="2021-07" db="EMBL/GenBank/DDBJ databases">
        <authorList>
            <person name="Branca A.L. A."/>
        </authorList>
    </citation>
    <scope>NUCLEOTIDE SEQUENCE</scope>
</reference>
<dbReference type="InterPro" id="IPR036291">
    <property type="entry name" value="NAD(P)-bd_dom_sf"/>
</dbReference>
<dbReference type="Pfam" id="PF00106">
    <property type="entry name" value="adh_short"/>
    <property type="match status" value="1"/>
</dbReference>
<evidence type="ECO:0000256" key="3">
    <source>
        <dbReference type="ARBA" id="ARBA00023002"/>
    </source>
</evidence>
<gene>
    <name evidence="4" type="ORF">PEGY_LOCUS10822</name>
</gene>
<dbReference type="EMBL" id="CAJVRC010000905">
    <property type="protein sequence ID" value="CAG8910021.1"/>
    <property type="molecule type" value="Genomic_DNA"/>
</dbReference>
<evidence type="ECO:0000313" key="4">
    <source>
        <dbReference type="EMBL" id="CAG8910021.1"/>
    </source>
</evidence>
<evidence type="ECO:0000256" key="1">
    <source>
        <dbReference type="ARBA" id="ARBA00006484"/>
    </source>
</evidence>
<dbReference type="Proteomes" id="UP001154252">
    <property type="component" value="Unassembled WGS sequence"/>
</dbReference>
<keyword evidence="3" id="KW-0560">Oxidoreductase</keyword>
<protein>
    <recommendedName>
        <fullName evidence="6">Oxidoreductase</fullName>
    </recommendedName>
</protein>
<dbReference type="GO" id="GO:0016491">
    <property type="term" value="F:oxidoreductase activity"/>
    <property type="evidence" value="ECO:0007669"/>
    <property type="project" value="UniProtKB-KW"/>
</dbReference>
<proteinExistence type="inferred from homology"/>
<accession>A0A9W4P880</accession>
<dbReference type="InterPro" id="IPR020904">
    <property type="entry name" value="Sc_DH/Rdtase_CS"/>
</dbReference>
<organism evidence="4 5">
    <name type="scientific">Penicillium egyptiacum</name>
    <dbReference type="NCBI Taxonomy" id="1303716"/>
    <lineage>
        <taxon>Eukaryota</taxon>
        <taxon>Fungi</taxon>
        <taxon>Dikarya</taxon>
        <taxon>Ascomycota</taxon>
        <taxon>Pezizomycotina</taxon>
        <taxon>Eurotiomycetes</taxon>
        <taxon>Eurotiomycetidae</taxon>
        <taxon>Eurotiales</taxon>
        <taxon>Aspergillaceae</taxon>
        <taxon>Penicillium</taxon>
    </lineage>
</organism>
<evidence type="ECO:0008006" key="6">
    <source>
        <dbReference type="Google" id="ProtNLM"/>
    </source>
</evidence>
<name>A0A9W4P880_9EURO</name>
<comment type="similarity">
    <text evidence="1">Belongs to the short-chain dehydrogenases/reductases (SDR) family.</text>
</comment>
<keyword evidence="2" id="KW-0521">NADP</keyword>
<sequence>MAFPYKHFLVIGATAGIGKALAARLVESGAKVTVVGRRQDRLDEFVQTVGAARAKGERFDIGEPAQIPDFAARVMKESPDIDSIVLNAGVQNSYDLADLDKFNLTAFHEEVKINFSSFVSLTHAFLPYLQKNPNPTSFIFTGSNLAIVPAATLPAYSASKAALNVFTLCLREQLRHSNTKVIEISPPPVQTELHDYMGEEAGRKLGMPLDTFTQQVYQALAEGGDQIVIGSIGPVDTFNGIVNNRRTAFENLAKMMRGGKP</sequence>
<dbReference type="PRINTS" id="PR00081">
    <property type="entry name" value="GDHRDH"/>
</dbReference>
<dbReference type="OrthoDB" id="37659at2759"/>
<dbReference type="PANTHER" id="PTHR43669:SF15">
    <property type="entry name" value="OXIDOREDUCTASE, SHORT-CHAIN DEHYDROGENASE_REDUCTASE FAMILY (AFU_ORTHOLOGUE AFUA_1G01330)"/>
    <property type="match status" value="1"/>
</dbReference>